<proteinExistence type="predicted"/>
<dbReference type="Proteomes" id="UP000002402">
    <property type="component" value="Chromosome"/>
</dbReference>
<accession>Q1D4G1</accession>
<sequence>MDDWGAFAFVFVMTLLHRWMWTAGQAWALTADASSAESDCANCVKFFQDATHSFTRCGDDF</sequence>
<gene>
    <name evidence="1" type="ordered locus">MXAN_4287</name>
</gene>
<dbReference type="EnsemblBacteria" id="ABF92749">
    <property type="protein sequence ID" value="ABF92749"/>
    <property type="gene ID" value="MXAN_4287"/>
</dbReference>
<dbReference type="EMBL" id="CP000113">
    <property type="protein sequence ID" value="ABF92749.1"/>
    <property type="molecule type" value="Genomic_DNA"/>
</dbReference>
<reference evidence="1 2" key="1">
    <citation type="journal article" date="2006" name="Proc. Natl. Acad. Sci. U.S.A.">
        <title>Evolution of sensory complexity recorded in a myxobacterial genome.</title>
        <authorList>
            <person name="Goldman B.S."/>
            <person name="Nierman W.C."/>
            <person name="Kaiser D."/>
            <person name="Slater S.C."/>
            <person name="Durkin A.S."/>
            <person name="Eisen J.A."/>
            <person name="Ronning C.M."/>
            <person name="Barbazuk W.B."/>
            <person name="Blanchard M."/>
            <person name="Field C."/>
            <person name="Halling C."/>
            <person name="Hinkle G."/>
            <person name="Iartchuk O."/>
            <person name="Kim H.S."/>
            <person name="Mackenzie C."/>
            <person name="Madupu R."/>
            <person name="Miller N."/>
            <person name="Shvartsbeyn A."/>
            <person name="Sullivan S.A."/>
            <person name="Vaudin M."/>
            <person name="Wiegand R."/>
            <person name="Kaplan H.B."/>
        </authorList>
    </citation>
    <scope>NUCLEOTIDE SEQUENCE [LARGE SCALE GENOMIC DNA]</scope>
    <source>
        <strain evidence="2">DK1622</strain>
    </source>
</reference>
<organism evidence="1 2">
    <name type="scientific">Myxococcus xanthus (strain DK1622)</name>
    <dbReference type="NCBI Taxonomy" id="246197"/>
    <lineage>
        <taxon>Bacteria</taxon>
        <taxon>Pseudomonadati</taxon>
        <taxon>Myxococcota</taxon>
        <taxon>Myxococcia</taxon>
        <taxon>Myxococcales</taxon>
        <taxon>Cystobacterineae</taxon>
        <taxon>Myxococcaceae</taxon>
        <taxon>Myxococcus</taxon>
    </lineage>
</organism>
<dbReference type="HOGENOM" id="CLU_2917805_0_0_7"/>
<keyword evidence="2" id="KW-1185">Reference proteome</keyword>
<protein>
    <submittedName>
        <fullName evidence="1">Uncharacterized protein</fullName>
    </submittedName>
</protein>
<evidence type="ECO:0000313" key="2">
    <source>
        <dbReference type="Proteomes" id="UP000002402"/>
    </source>
</evidence>
<dbReference type="KEGG" id="mxa:MXAN_4287"/>
<evidence type="ECO:0000313" key="1">
    <source>
        <dbReference type="EMBL" id="ABF92749.1"/>
    </source>
</evidence>
<dbReference type="AlphaFoldDB" id="Q1D4G1"/>
<name>Q1D4G1_MYXXD</name>